<sequence length="256" mass="28452">MTNYNQNQFSNQQAYQPGYSGTDVQHVRQQNAMSAQPQMGVGNYQQTGHQRFGAQQNTSGQFSGSQAVFQPGYSGTDVQHVRQQNTQSYQPQFSYGSYQQMGQQGYEQSNMGHIAGPQGVFQPGFAGTEAQHVRHQNSQLYQQVGGGHYSQSQQPSYATHQIHQYSGPQSVFQHGFSGTDVQHVRQQNMQSIQPQYGNVSYQQSQPPSYGTHQSNFGQYSGPQSVFQHGFSGTDVQHVRQQNAQSSQSQYGGNGYN</sequence>
<dbReference type="OrthoDB" id="2476454at2"/>
<keyword evidence="3" id="KW-1185">Reference proteome</keyword>
<evidence type="ECO:0000313" key="2">
    <source>
        <dbReference type="EMBL" id="RXI96442.1"/>
    </source>
</evidence>
<gene>
    <name evidence="2" type="ORF">DS745_22280</name>
</gene>
<dbReference type="AlphaFoldDB" id="A0A4Q0VNN2"/>
<organism evidence="2 3">
    <name type="scientific">Anaerobacillus alkaliphilus</name>
    <dbReference type="NCBI Taxonomy" id="1548597"/>
    <lineage>
        <taxon>Bacteria</taxon>
        <taxon>Bacillati</taxon>
        <taxon>Bacillota</taxon>
        <taxon>Bacilli</taxon>
        <taxon>Bacillales</taxon>
        <taxon>Bacillaceae</taxon>
        <taxon>Anaerobacillus</taxon>
    </lineage>
</organism>
<feature type="region of interest" description="Disordered" evidence="1">
    <location>
        <begin position="237"/>
        <end position="256"/>
    </location>
</feature>
<evidence type="ECO:0000313" key="3">
    <source>
        <dbReference type="Proteomes" id="UP000290649"/>
    </source>
</evidence>
<name>A0A4Q0VNN2_9BACI</name>
<dbReference type="RefSeq" id="WP_129080419.1">
    <property type="nucleotide sequence ID" value="NZ_QOUX01000047.1"/>
</dbReference>
<reference evidence="2 3" key="1">
    <citation type="journal article" date="2019" name="Int. J. Syst. Evol. Microbiol.">
        <title>Anaerobacillus alkaliphilus sp. nov., a novel alkaliphilic and moderately halophilic bacterium.</title>
        <authorList>
            <person name="Borsodi A.K."/>
            <person name="Aszalos J.M."/>
            <person name="Bihari P."/>
            <person name="Nagy I."/>
            <person name="Schumann P."/>
            <person name="Sproer C."/>
            <person name="Kovacs A.L."/>
            <person name="Boka K."/>
            <person name="Dobosy P."/>
            <person name="Ovari M."/>
            <person name="Szili-Kovacs T."/>
            <person name="Toth E."/>
        </authorList>
    </citation>
    <scope>NUCLEOTIDE SEQUENCE [LARGE SCALE GENOMIC DNA]</scope>
    <source>
        <strain evidence="2 3">B16-10</strain>
    </source>
</reference>
<protein>
    <submittedName>
        <fullName evidence="2">Uncharacterized protein</fullName>
    </submittedName>
</protein>
<dbReference type="Proteomes" id="UP000290649">
    <property type="component" value="Unassembled WGS sequence"/>
</dbReference>
<feature type="compositionally biased region" description="Polar residues" evidence="1">
    <location>
        <begin position="238"/>
        <end position="250"/>
    </location>
</feature>
<proteinExistence type="predicted"/>
<dbReference type="EMBL" id="QOUX01000047">
    <property type="protein sequence ID" value="RXI96442.1"/>
    <property type="molecule type" value="Genomic_DNA"/>
</dbReference>
<evidence type="ECO:0000256" key="1">
    <source>
        <dbReference type="SAM" id="MobiDB-lite"/>
    </source>
</evidence>
<comment type="caution">
    <text evidence="2">The sequence shown here is derived from an EMBL/GenBank/DDBJ whole genome shotgun (WGS) entry which is preliminary data.</text>
</comment>
<feature type="region of interest" description="Disordered" evidence="1">
    <location>
        <begin position="198"/>
        <end position="229"/>
    </location>
</feature>
<accession>A0A4Q0VNN2</accession>
<feature type="compositionally biased region" description="Polar residues" evidence="1">
    <location>
        <begin position="198"/>
        <end position="226"/>
    </location>
</feature>